<dbReference type="PROSITE" id="PS00552">
    <property type="entry name" value="HTH_MERR_1"/>
    <property type="match status" value="1"/>
</dbReference>
<keyword evidence="1" id="KW-0238">DNA-binding</keyword>
<sequence length="244" mass="28394">MIPLLSIGEMAKKSQLSIQRLRYYDKIGLLVPAFTDPTSGYRYYEAAQEEQLNFIQALQYMGFSLQAIKQYLSQNTSESLPELLIKYQQKLTEDEARIARKKWLINRYQGLLKRNPENTEAVKTTRLLLTEPLQTTIHSTVLNDPLFQQEVQELINRLGLSKSYLQFPGYLILDDQAFLFIELDHSVSAPGERYLLASKRHPLCKPHTWDLNTASENYLLQETVSWMDGELVHGYSYETNLYFE</sequence>
<evidence type="ECO:0000256" key="1">
    <source>
        <dbReference type="ARBA" id="ARBA00023125"/>
    </source>
</evidence>
<dbReference type="EMBL" id="JAARRG010000007">
    <property type="protein sequence ID" value="MBC1486629.1"/>
    <property type="molecule type" value="Genomic_DNA"/>
</dbReference>
<name>A0A7X0X354_LISSE</name>
<dbReference type="InterPro" id="IPR000551">
    <property type="entry name" value="MerR-type_HTH_dom"/>
</dbReference>
<dbReference type="PANTHER" id="PTHR30204:SF97">
    <property type="entry name" value="MERR FAMILY REGULATORY PROTEIN"/>
    <property type="match status" value="1"/>
</dbReference>
<dbReference type="Gene3D" id="1.10.1660.10">
    <property type="match status" value="1"/>
</dbReference>
<dbReference type="PROSITE" id="PS50937">
    <property type="entry name" value="HTH_MERR_2"/>
    <property type="match status" value="1"/>
</dbReference>
<dbReference type="AlphaFoldDB" id="A0A7X0X354"/>
<dbReference type="SUPFAM" id="SSF46955">
    <property type="entry name" value="Putative DNA-binding domain"/>
    <property type="match status" value="1"/>
</dbReference>
<accession>A0A7X0X354</accession>
<protein>
    <submittedName>
        <fullName evidence="3">MerR family transcriptional regulator</fullName>
    </submittedName>
</protein>
<dbReference type="Pfam" id="PF13411">
    <property type="entry name" value="MerR_1"/>
    <property type="match status" value="1"/>
</dbReference>
<proteinExistence type="predicted"/>
<dbReference type="PANTHER" id="PTHR30204">
    <property type="entry name" value="REDOX-CYCLING DRUG-SENSING TRANSCRIPTIONAL ACTIVATOR SOXR"/>
    <property type="match status" value="1"/>
</dbReference>
<dbReference type="InterPro" id="IPR009061">
    <property type="entry name" value="DNA-bd_dom_put_sf"/>
</dbReference>
<dbReference type="CDD" id="cd01107">
    <property type="entry name" value="HTH_BmrR"/>
    <property type="match status" value="1"/>
</dbReference>
<gene>
    <name evidence="3" type="ORF">HB897_10360</name>
</gene>
<dbReference type="InterPro" id="IPR047057">
    <property type="entry name" value="MerR_fam"/>
</dbReference>
<feature type="domain" description="HTH merR-type" evidence="2">
    <location>
        <begin position="4"/>
        <end position="74"/>
    </location>
</feature>
<dbReference type="GO" id="GO:0003700">
    <property type="term" value="F:DNA-binding transcription factor activity"/>
    <property type="evidence" value="ECO:0007669"/>
    <property type="project" value="InterPro"/>
</dbReference>
<evidence type="ECO:0000259" key="2">
    <source>
        <dbReference type="PROSITE" id="PS50937"/>
    </source>
</evidence>
<dbReference type="Proteomes" id="UP000523362">
    <property type="component" value="Unassembled WGS sequence"/>
</dbReference>
<dbReference type="RefSeq" id="WP_185383888.1">
    <property type="nucleotide sequence ID" value="NZ_JAARRG010000007.1"/>
</dbReference>
<reference evidence="3 4" key="1">
    <citation type="submission" date="2020-03" db="EMBL/GenBank/DDBJ databases">
        <title>Soil Listeria distribution.</title>
        <authorList>
            <person name="Liao J."/>
            <person name="Wiedmann M."/>
        </authorList>
    </citation>
    <scope>NUCLEOTIDE SEQUENCE [LARGE SCALE GENOMIC DNA]</scope>
    <source>
        <strain evidence="3 4">FSL L7-1560</strain>
    </source>
</reference>
<evidence type="ECO:0000313" key="4">
    <source>
        <dbReference type="Proteomes" id="UP000523362"/>
    </source>
</evidence>
<evidence type="ECO:0000313" key="3">
    <source>
        <dbReference type="EMBL" id="MBC1486629.1"/>
    </source>
</evidence>
<dbReference type="SMART" id="SM00422">
    <property type="entry name" value="HTH_MERR"/>
    <property type="match status" value="1"/>
</dbReference>
<comment type="caution">
    <text evidence="3">The sequence shown here is derived from an EMBL/GenBank/DDBJ whole genome shotgun (WGS) entry which is preliminary data.</text>
</comment>
<organism evidence="3 4">
    <name type="scientific">Listeria seeligeri</name>
    <dbReference type="NCBI Taxonomy" id="1640"/>
    <lineage>
        <taxon>Bacteria</taxon>
        <taxon>Bacillati</taxon>
        <taxon>Bacillota</taxon>
        <taxon>Bacilli</taxon>
        <taxon>Bacillales</taxon>
        <taxon>Listeriaceae</taxon>
        <taxon>Listeria</taxon>
    </lineage>
</organism>
<dbReference type="GO" id="GO:0003677">
    <property type="term" value="F:DNA binding"/>
    <property type="evidence" value="ECO:0007669"/>
    <property type="project" value="UniProtKB-KW"/>
</dbReference>